<evidence type="ECO:0000313" key="2">
    <source>
        <dbReference type="EMBL" id="PEH40867.1"/>
    </source>
</evidence>
<evidence type="ECO:0000313" key="3">
    <source>
        <dbReference type="Proteomes" id="UP000220629"/>
    </source>
</evidence>
<dbReference type="EMBL" id="PDDY01000001">
    <property type="protein sequence ID" value="PEH40867.1"/>
    <property type="molecule type" value="Genomic_DNA"/>
</dbReference>
<reference evidence="3" key="1">
    <citation type="submission" date="2017-09" db="EMBL/GenBank/DDBJ databases">
        <title>FDA dAtabase for Regulatory Grade micrObial Sequences (FDA-ARGOS): Supporting development and validation of Infectious Disease Dx tests.</title>
        <authorList>
            <person name="Minogue T."/>
            <person name="Wolcott M."/>
            <person name="Wasieloski L."/>
            <person name="Aguilar W."/>
            <person name="Moore D."/>
            <person name="Tallon L."/>
            <person name="Sadzewicz L."/>
            <person name="Ott S."/>
            <person name="Zhao X."/>
            <person name="Nagaraj S."/>
            <person name="Vavikolanu K."/>
            <person name="Aluvathingal J."/>
            <person name="Nadendla S."/>
            <person name="Sichtig H."/>
        </authorList>
    </citation>
    <scope>NUCLEOTIDE SEQUENCE [LARGE SCALE GENOMIC DNA]</scope>
    <source>
        <strain evidence="3">FDAARGOS_390</strain>
    </source>
</reference>
<dbReference type="NCBIfam" id="NF041646">
    <property type="entry name" value="VC0807_fam"/>
    <property type="match status" value="1"/>
</dbReference>
<dbReference type="AlphaFoldDB" id="A0A2A7SB09"/>
<feature type="transmembrane region" description="Helical" evidence="1">
    <location>
        <begin position="83"/>
        <end position="104"/>
    </location>
</feature>
<feature type="transmembrane region" description="Helical" evidence="1">
    <location>
        <begin position="34"/>
        <end position="51"/>
    </location>
</feature>
<evidence type="ECO:0008006" key="4">
    <source>
        <dbReference type="Google" id="ProtNLM"/>
    </source>
</evidence>
<dbReference type="Proteomes" id="UP000220629">
    <property type="component" value="Unassembled WGS sequence"/>
</dbReference>
<keyword evidence="1" id="KW-1133">Transmembrane helix</keyword>
<accession>A0A2A7SB09</accession>
<sequence length="209" mass="23256">MKIRVAFVAELAVNFVLPWVVYRLALPSWGESGALYASAVPPLLWGIVEFARTRRVDALSAIALLGIALSIALMAGGGSPRLLLVRESFVSGTIGVVFLVSLVFKRPITYYLTRATVAREGEGGVKRFERLWEDSASVRSALRLITLMWGLGLVIECSVRSWCAWNWPIERTLVVTPILSYVTFGGLMVWTFWLRKRLRGRVQVGEATL</sequence>
<proteinExistence type="predicted"/>
<gene>
    <name evidence="2" type="ORF">CRM94_01080</name>
</gene>
<keyword evidence="1" id="KW-0812">Transmembrane</keyword>
<evidence type="ECO:0000256" key="1">
    <source>
        <dbReference type="SAM" id="Phobius"/>
    </source>
</evidence>
<comment type="caution">
    <text evidence="2">The sequence shown here is derived from an EMBL/GenBank/DDBJ whole genome shotgun (WGS) entry which is preliminary data.</text>
</comment>
<protein>
    <recommendedName>
        <fullName evidence="4">Transmembrane protein</fullName>
    </recommendedName>
</protein>
<organism evidence="2 3">
    <name type="scientific">Burkholderia gladioli</name>
    <name type="common">Pseudomonas marginata</name>
    <name type="synonym">Phytomonas marginata</name>
    <dbReference type="NCBI Taxonomy" id="28095"/>
    <lineage>
        <taxon>Bacteria</taxon>
        <taxon>Pseudomonadati</taxon>
        <taxon>Pseudomonadota</taxon>
        <taxon>Betaproteobacteria</taxon>
        <taxon>Burkholderiales</taxon>
        <taxon>Burkholderiaceae</taxon>
        <taxon>Burkholderia</taxon>
    </lineage>
</organism>
<feature type="transmembrane region" description="Helical" evidence="1">
    <location>
        <begin position="141"/>
        <end position="162"/>
    </location>
</feature>
<feature type="transmembrane region" description="Helical" evidence="1">
    <location>
        <begin position="5"/>
        <end position="22"/>
    </location>
</feature>
<dbReference type="RefSeq" id="WP_098151329.1">
    <property type="nucleotide sequence ID" value="NZ_CADETB010000016.1"/>
</dbReference>
<keyword evidence="1" id="KW-0472">Membrane</keyword>
<name>A0A2A7SB09_BURGA</name>
<feature type="transmembrane region" description="Helical" evidence="1">
    <location>
        <begin position="174"/>
        <end position="194"/>
    </location>
</feature>
<feature type="transmembrane region" description="Helical" evidence="1">
    <location>
        <begin position="58"/>
        <end position="77"/>
    </location>
</feature>